<dbReference type="InterPro" id="IPR054722">
    <property type="entry name" value="PolX-like_BBD"/>
</dbReference>
<dbReference type="PANTHER" id="PTHR47592:SF27">
    <property type="entry name" value="OS08G0421700 PROTEIN"/>
    <property type="match status" value="1"/>
</dbReference>
<dbReference type="Pfam" id="PF14223">
    <property type="entry name" value="Retrotran_gag_2"/>
    <property type="match status" value="1"/>
</dbReference>
<evidence type="ECO:0000313" key="2">
    <source>
        <dbReference type="EMBL" id="KAF6169450.1"/>
    </source>
</evidence>
<gene>
    <name evidence="2" type="ORF">GIB67_021453</name>
</gene>
<reference evidence="2 3" key="1">
    <citation type="journal article" date="2020" name="IScience">
        <title>Genome Sequencing of the Endangered Kingdonia uniflora (Circaeasteraceae, Ranunculales) Reveals Potential Mechanisms of Evolutionary Specialization.</title>
        <authorList>
            <person name="Sun Y."/>
            <person name="Deng T."/>
            <person name="Zhang A."/>
            <person name="Moore M.J."/>
            <person name="Landis J.B."/>
            <person name="Lin N."/>
            <person name="Zhang H."/>
            <person name="Zhang X."/>
            <person name="Huang J."/>
            <person name="Zhang X."/>
            <person name="Sun H."/>
            <person name="Wang H."/>
        </authorList>
    </citation>
    <scope>NUCLEOTIDE SEQUENCE [LARGE SCALE GENOMIC DNA]</scope>
    <source>
        <strain evidence="2">TB1705</strain>
        <tissue evidence="2">Leaf</tissue>
    </source>
</reference>
<sequence length="205" mass="23064">MDKGTSIGDHLSSLNEIVSELESIGVKVEDEDKVLQFIWSHLSTFKHLQPTLMYGKETLSLEEVTSTLLSEGRRLKGSESLGENSIMVIRLQSEERYKSKFGKRTNKLATVTSNDGDEASLVMATDCSRYDKGWVFDSGSTMHICTHKAWFGKYTRCEGNKFVLTSNGSRKPISGVGDIHVRMFDERIVVHHDVQHVPSMTHNLI</sequence>
<organism evidence="2 3">
    <name type="scientific">Kingdonia uniflora</name>
    <dbReference type="NCBI Taxonomy" id="39325"/>
    <lineage>
        <taxon>Eukaryota</taxon>
        <taxon>Viridiplantae</taxon>
        <taxon>Streptophyta</taxon>
        <taxon>Embryophyta</taxon>
        <taxon>Tracheophyta</taxon>
        <taxon>Spermatophyta</taxon>
        <taxon>Magnoliopsida</taxon>
        <taxon>Ranunculales</taxon>
        <taxon>Circaeasteraceae</taxon>
        <taxon>Kingdonia</taxon>
    </lineage>
</organism>
<comment type="caution">
    <text evidence="2">The sequence shown here is derived from an EMBL/GenBank/DDBJ whole genome shotgun (WGS) entry which is preliminary data.</text>
</comment>
<dbReference type="OrthoDB" id="1742531at2759"/>
<feature type="domain" description="Retrovirus-related Pol polyprotein from transposon TNT 1-94-like beta-barrel" evidence="1">
    <location>
        <begin position="134"/>
        <end position="205"/>
    </location>
</feature>
<keyword evidence="3" id="KW-1185">Reference proteome</keyword>
<dbReference type="EMBL" id="JACGCM010000659">
    <property type="protein sequence ID" value="KAF6169450.1"/>
    <property type="molecule type" value="Genomic_DNA"/>
</dbReference>
<dbReference type="AlphaFoldDB" id="A0A7J7NQW8"/>
<dbReference type="Pfam" id="PF22936">
    <property type="entry name" value="Pol_BBD"/>
    <property type="match status" value="1"/>
</dbReference>
<evidence type="ECO:0000313" key="3">
    <source>
        <dbReference type="Proteomes" id="UP000541444"/>
    </source>
</evidence>
<evidence type="ECO:0000259" key="1">
    <source>
        <dbReference type="Pfam" id="PF22936"/>
    </source>
</evidence>
<name>A0A7J7NQW8_9MAGN</name>
<dbReference type="PANTHER" id="PTHR47592">
    <property type="entry name" value="PBF68 PROTEIN"/>
    <property type="match status" value="1"/>
</dbReference>
<protein>
    <recommendedName>
        <fullName evidence="1">Retrovirus-related Pol polyprotein from transposon TNT 1-94-like beta-barrel domain-containing protein</fullName>
    </recommendedName>
</protein>
<dbReference type="Proteomes" id="UP000541444">
    <property type="component" value="Unassembled WGS sequence"/>
</dbReference>
<proteinExistence type="predicted"/>
<accession>A0A7J7NQW8</accession>